<dbReference type="OrthoDB" id="4794112at2"/>
<gene>
    <name evidence="2" type="ORF">FM110_00515</name>
</gene>
<accession>A0A1X6WSU1</accession>
<evidence type="ECO:0000313" key="3">
    <source>
        <dbReference type="Proteomes" id="UP000195981"/>
    </source>
</evidence>
<name>A0A1X6WSU1_9MICO</name>
<dbReference type="Proteomes" id="UP000195981">
    <property type="component" value="Unassembled WGS sequence"/>
</dbReference>
<reference evidence="2 3" key="1">
    <citation type="submission" date="2017-02" db="EMBL/GenBank/DDBJ databases">
        <authorList>
            <person name="Peterson S.W."/>
        </authorList>
    </citation>
    <scope>NUCLEOTIDE SEQUENCE [LARGE SCALE GENOMIC DNA]</scope>
    <source>
        <strain evidence="2 3">CIP104813</strain>
    </source>
</reference>
<feature type="region of interest" description="Disordered" evidence="1">
    <location>
        <begin position="68"/>
        <end position="91"/>
    </location>
</feature>
<proteinExistence type="predicted"/>
<evidence type="ECO:0000256" key="1">
    <source>
        <dbReference type="SAM" id="MobiDB-lite"/>
    </source>
</evidence>
<evidence type="ECO:0000313" key="2">
    <source>
        <dbReference type="EMBL" id="SLM87893.1"/>
    </source>
</evidence>
<dbReference type="EMBL" id="FWFG01000007">
    <property type="protein sequence ID" value="SLM87893.1"/>
    <property type="molecule type" value="Genomic_DNA"/>
</dbReference>
<dbReference type="Gene3D" id="1.10.287.1060">
    <property type="entry name" value="ESAT-6-like"/>
    <property type="match status" value="1"/>
</dbReference>
<dbReference type="RefSeq" id="WP_087101637.1">
    <property type="nucleotide sequence ID" value="NZ_FWFG01000007.1"/>
</dbReference>
<feature type="compositionally biased region" description="Low complexity" evidence="1">
    <location>
        <begin position="70"/>
        <end position="91"/>
    </location>
</feature>
<protein>
    <submittedName>
        <fullName evidence="2">Uncharacterized protein</fullName>
    </submittedName>
</protein>
<sequence>MFLGCDPEQLRRFAAQLASMSAGLDGARDALAHGIAAVEWDGEDAERFRADVASGLLPGFSGMAEAMRHAASSASEEAAQQDAASASEQAGAVGGSVGASIRATAPGRSTAQAVAASTGSGARAAADDAAPPHDLVAGIPGIGWGAADPGPDSDVFGPIPAGPSRGMLRDALGETSGPRAEQSWLDATDLGAAASAKAGPVPAVAAIMVDAVNGQMAQYEMLNGVRDGDATAIVDGLVTAHLTGNDAMFNALELTPIAPVGVIGSHVSGPLLGRWNALRREAIADEAAGGPSQGSPVRYVLQAPVRYNEEMIQPWADAHPGAVGDAVGDIGDGAARAEREVEQAQDETVAWVRDQIYCVPGAEEALALPRQMADVPRRYIPGLRDE</sequence>
<dbReference type="AlphaFoldDB" id="A0A1X6WSU1"/>
<organism evidence="2 3">
    <name type="scientific">Brachybacterium nesterenkovii</name>
    <dbReference type="NCBI Taxonomy" id="47847"/>
    <lineage>
        <taxon>Bacteria</taxon>
        <taxon>Bacillati</taxon>
        <taxon>Actinomycetota</taxon>
        <taxon>Actinomycetes</taxon>
        <taxon>Micrococcales</taxon>
        <taxon>Dermabacteraceae</taxon>
        <taxon>Brachybacterium</taxon>
    </lineage>
</organism>
<keyword evidence="3" id="KW-1185">Reference proteome</keyword>